<dbReference type="InterPro" id="IPR041966">
    <property type="entry name" value="LOTUS-like"/>
</dbReference>
<dbReference type="Gene3D" id="3.30.420.610">
    <property type="entry name" value="LOTUS domain-like"/>
    <property type="match status" value="1"/>
</dbReference>
<reference evidence="2" key="1">
    <citation type="submission" date="2022-11" db="EMBL/GenBank/DDBJ databases">
        <title>Methylomonas rapida sp. nov., Carotenoid-Producing Obligate Methanotrophs with High Growth Characteristics and Biotechnological Potential.</title>
        <authorList>
            <person name="Tikhonova E.N."/>
            <person name="Suleimanov R.Z."/>
            <person name="Miroshnikov K."/>
            <person name="Oshkin I.Y."/>
            <person name="Belova S.E."/>
            <person name="Danilova O.V."/>
            <person name="Ashikhmin A."/>
            <person name="Konopkin A."/>
            <person name="But S.Y."/>
            <person name="Khmelenina V.N."/>
            <person name="Kuznetsov N."/>
            <person name="Pimenov N.V."/>
            <person name="Dedysh S.N."/>
        </authorList>
    </citation>
    <scope>NUCLEOTIDE SEQUENCE</scope>
    <source>
        <strain evidence="2">MP1</strain>
    </source>
</reference>
<name>A0ABY7GHX9_9GAMM</name>
<dbReference type="PANTHER" id="PTHR35811:SF1">
    <property type="entry name" value="HTH OST-TYPE DOMAIN-CONTAINING PROTEIN"/>
    <property type="match status" value="1"/>
</dbReference>
<proteinExistence type="predicted"/>
<dbReference type="CDD" id="cd10146">
    <property type="entry name" value="LabA_like_C"/>
    <property type="match status" value="1"/>
</dbReference>
<dbReference type="RefSeq" id="WP_255188752.1">
    <property type="nucleotide sequence ID" value="NZ_CP113517.1"/>
</dbReference>
<dbReference type="Gene3D" id="3.40.50.1010">
    <property type="entry name" value="5'-nuclease"/>
    <property type="match status" value="1"/>
</dbReference>
<feature type="domain" description="HTH OST-type" evidence="1">
    <location>
        <begin position="193"/>
        <end position="271"/>
    </location>
</feature>
<protein>
    <submittedName>
        <fullName evidence="2">NYN domain-containing protein</fullName>
    </submittedName>
</protein>
<dbReference type="Proteomes" id="UP001162780">
    <property type="component" value="Chromosome"/>
</dbReference>
<dbReference type="PROSITE" id="PS51644">
    <property type="entry name" value="HTH_OST"/>
    <property type="match status" value="1"/>
</dbReference>
<gene>
    <name evidence="2" type="ORF">NM686_015460</name>
</gene>
<dbReference type="EMBL" id="CP113517">
    <property type="protein sequence ID" value="WAR43765.1"/>
    <property type="molecule type" value="Genomic_DNA"/>
</dbReference>
<dbReference type="PANTHER" id="PTHR35811">
    <property type="entry name" value="SLR1870 PROTEIN"/>
    <property type="match status" value="1"/>
</dbReference>
<evidence type="ECO:0000259" key="1">
    <source>
        <dbReference type="PROSITE" id="PS51644"/>
    </source>
</evidence>
<dbReference type="InterPro" id="IPR021139">
    <property type="entry name" value="NYN"/>
</dbReference>
<evidence type="ECO:0000313" key="3">
    <source>
        <dbReference type="Proteomes" id="UP001162780"/>
    </source>
</evidence>
<dbReference type="InterPro" id="IPR025605">
    <property type="entry name" value="OST-HTH/LOTUS_dom"/>
</dbReference>
<sequence>MYPSETKRFALLIDADNAQAKAIDAVLTEAARYGDTTSRRCYGDWTSQQLAPWKTVLNRHAIQPIQQFSYTTGKNATDSALIIDAMDLLYTGKFNGFFLVSSDSDFTKLATRIREAGLEVIGIGRRNTPEAFRAACNKFIFTETIMEDEISVAEELDLVSSDSKSSLAANTNIVEITKDSKKEQAVKKEAPTSDESLKKLIKDAIESASEEDGWANLGGVGSYIPRVDSSFDSRNYGFSKLGKLIMSLDYVKSESRMMENGHQNIYVQFQEPQAKRR</sequence>
<accession>A0ABY7GHX9</accession>
<dbReference type="Pfam" id="PF12872">
    <property type="entry name" value="OST-HTH"/>
    <property type="match status" value="1"/>
</dbReference>
<organism evidence="2 3">
    <name type="scientific">Methylomonas rapida</name>
    <dbReference type="NCBI Taxonomy" id="2963939"/>
    <lineage>
        <taxon>Bacteria</taxon>
        <taxon>Pseudomonadati</taxon>
        <taxon>Pseudomonadota</taxon>
        <taxon>Gammaproteobacteria</taxon>
        <taxon>Methylococcales</taxon>
        <taxon>Methylococcaceae</taxon>
        <taxon>Methylomonas</taxon>
    </lineage>
</organism>
<dbReference type="CDD" id="cd11297">
    <property type="entry name" value="PIN_LabA-like_N_1"/>
    <property type="match status" value="1"/>
</dbReference>
<keyword evidence="3" id="KW-1185">Reference proteome</keyword>
<dbReference type="Pfam" id="PF01936">
    <property type="entry name" value="NYN"/>
    <property type="match status" value="1"/>
</dbReference>
<evidence type="ECO:0000313" key="2">
    <source>
        <dbReference type="EMBL" id="WAR43765.1"/>
    </source>
</evidence>